<reference evidence="2 3" key="1">
    <citation type="submission" date="2023-07" db="EMBL/GenBank/DDBJ databases">
        <title>Sorghum-associated microbial communities from plants grown in Nebraska, USA.</title>
        <authorList>
            <person name="Schachtman D."/>
        </authorList>
    </citation>
    <scope>NUCLEOTIDE SEQUENCE [LARGE SCALE GENOMIC DNA]</scope>
    <source>
        <strain evidence="2 3">4256</strain>
    </source>
</reference>
<dbReference type="InterPro" id="IPR013108">
    <property type="entry name" value="Amidohydro_3"/>
</dbReference>
<dbReference type="InterPro" id="IPR011059">
    <property type="entry name" value="Metal-dep_hydrolase_composite"/>
</dbReference>
<dbReference type="SUPFAM" id="SSF51556">
    <property type="entry name" value="Metallo-dependent hydrolases"/>
    <property type="match status" value="1"/>
</dbReference>
<dbReference type="EMBL" id="JAVDWV010000016">
    <property type="protein sequence ID" value="MDR7156488.1"/>
    <property type="molecule type" value="Genomic_DNA"/>
</dbReference>
<accession>A0ABU1X4H4</accession>
<evidence type="ECO:0000313" key="3">
    <source>
        <dbReference type="Proteomes" id="UP001267638"/>
    </source>
</evidence>
<dbReference type="SUPFAM" id="SSF51338">
    <property type="entry name" value="Composite domain of metallo-dependent hydrolases"/>
    <property type="match status" value="1"/>
</dbReference>
<feature type="domain" description="Amidohydrolase 3" evidence="1">
    <location>
        <begin position="45"/>
        <end position="466"/>
    </location>
</feature>
<dbReference type="InterPro" id="IPR032466">
    <property type="entry name" value="Metal_Hydrolase"/>
</dbReference>
<protein>
    <submittedName>
        <fullName evidence="2">N-acyl-D-aspartate/D-glutamate deacylase</fullName>
    </submittedName>
</protein>
<name>A0ABU1X4H4_SPHXE</name>
<proteinExistence type="predicted"/>
<gene>
    <name evidence="2" type="ORF">J2W40_003332</name>
</gene>
<keyword evidence="3" id="KW-1185">Reference proteome</keyword>
<dbReference type="Gene3D" id="2.30.40.10">
    <property type="entry name" value="Urease, subunit C, domain 1"/>
    <property type="match status" value="1"/>
</dbReference>
<dbReference type="Proteomes" id="UP001267638">
    <property type="component" value="Unassembled WGS sequence"/>
</dbReference>
<comment type="caution">
    <text evidence="2">The sequence shown here is derived from an EMBL/GenBank/DDBJ whole genome shotgun (WGS) entry which is preliminary data.</text>
</comment>
<organism evidence="2 3">
    <name type="scientific">Sphingobium xenophagum</name>
    <dbReference type="NCBI Taxonomy" id="121428"/>
    <lineage>
        <taxon>Bacteria</taxon>
        <taxon>Pseudomonadati</taxon>
        <taxon>Pseudomonadota</taxon>
        <taxon>Alphaproteobacteria</taxon>
        <taxon>Sphingomonadales</taxon>
        <taxon>Sphingomonadaceae</taxon>
        <taxon>Sphingobium</taxon>
    </lineage>
</organism>
<dbReference type="Gene3D" id="3.20.20.140">
    <property type="entry name" value="Metal-dependent hydrolases"/>
    <property type="match status" value="2"/>
</dbReference>
<sequence length="500" mass="53826">MTTVFGGNCGFSIAPLSGKPEDATYLMRMLSRVEGMPLESLEAGVPWSWTSFADYLAEVERGVAVNAGFLVGHSALRRAVMGDRAIGYTASEDEITAMCDLLDASLQSGGLGFSTTLSATHSDAEGQPVPSRHSSDTELMALAAVVRKHEGTWLEMVSDTGTSFKLENVERMTQMSLAAERSLNWNVLSPNSRYREIYNNQLAASDYAAGRGAKVIALVAPQAIGLVLTFEAGMVIDAMNGWGPVMALPVPERIAKLSDPEIRKELSHSAHQASGPIGDLADWSSWTIVETEREENKALEGQTVGALASRLNKAPLDAMLDLAIEEDLKTRFMPNLSGADHESWQMRGAAWRDDRAIIGASDAGAHLNMIDTFAFSTQVLQQGVRERRLLELEEAVHRMTDLPARAFGLRDRGRLAEGYYADIVVFDPDTIACGPLHTRNDLPAGAGRLYCDAIGVHHVLVNGQLIVTEGHSTGALPGTVLRSGRDTRTVPIASPLASAA</sequence>
<evidence type="ECO:0000259" key="1">
    <source>
        <dbReference type="Pfam" id="PF07969"/>
    </source>
</evidence>
<evidence type="ECO:0000313" key="2">
    <source>
        <dbReference type="EMBL" id="MDR7156488.1"/>
    </source>
</evidence>
<dbReference type="Pfam" id="PF07969">
    <property type="entry name" value="Amidohydro_3"/>
    <property type="match status" value="1"/>
</dbReference>